<dbReference type="Proteomes" id="UP000700732">
    <property type="component" value="Unassembled WGS sequence"/>
</dbReference>
<reference evidence="1 2" key="1">
    <citation type="submission" date="2019-06" db="EMBL/GenBank/DDBJ databases">
        <title>Spirosoma utsteinense sp. nov. isolated from Antarctic ice-free soils.</title>
        <authorList>
            <person name="Tahon G."/>
        </authorList>
    </citation>
    <scope>NUCLEOTIDE SEQUENCE [LARGE SCALE GENOMIC DNA]</scope>
    <source>
        <strain evidence="1 2">LMG 31447</strain>
    </source>
</reference>
<evidence type="ECO:0000313" key="2">
    <source>
        <dbReference type="Proteomes" id="UP000700732"/>
    </source>
</evidence>
<evidence type="ECO:0000313" key="1">
    <source>
        <dbReference type="EMBL" id="MBC3789898.1"/>
    </source>
</evidence>
<accession>A0ABR6W185</accession>
<gene>
    <name evidence="1" type="ORF">FH603_382</name>
</gene>
<dbReference type="RefSeq" id="WP_262891277.1">
    <property type="nucleotide sequence ID" value="NZ_VFIA01000002.1"/>
</dbReference>
<name>A0ABR6W185_9BACT</name>
<sequence>MIVEFFLVALLFVITQIIFQKRFVSPTISMFENIDVFDVV</sequence>
<keyword evidence="2" id="KW-1185">Reference proteome</keyword>
<organism evidence="1 2">
    <name type="scientific">Spirosoma utsteinense</name>
    <dbReference type="NCBI Taxonomy" id="2585773"/>
    <lineage>
        <taxon>Bacteria</taxon>
        <taxon>Pseudomonadati</taxon>
        <taxon>Bacteroidota</taxon>
        <taxon>Cytophagia</taxon>
        <taxon>Cytophagales</taxon>
        <taxon>Cytophagaceae</taxon>
        <taxon>Spirosoma</taxon>
    </lineage>
</organism>
<dbReference type="EMBL" id="VFIA01000002">
    <property type="protein sequence ID" value="MBC3789898.1"/>
    <property type="molecule type" value="Genomic_DNA"/>
</dbReference>
<comment type="caution">
    <text evidence="1">The sequence shown here is derived from an EMBL/GenBank/DDBJ whole genome shotgun (WGS) entry which is preliminary data.</text>
</comment>
<protein>
    <submittedName>
        <fullName evidence="1">Uncharacterized protein</fullName>
    </submittedName>
</protein>
<proteinExistence type="predicted"/>